<evidence type="ECO:0000256" key="3">
    <source>
        <dbReference type="ARBA" id="ARBA00023274"/>
    </source>
</evidence>
<keyword evidence="3" id="KW-0687">Ribonucleoprotein</keyword>
<dbReference type="GO" id="GO:0006412">
    <property type="term" value="P:translation"/>
    <property type="evidence" value="ECO:0007669"/>
    <property type="project" value="InterPro"/>
</dbReference>
<dbReference type="Pfam" id="PF00935">
    <property type="entry name" value="Ribosomal_L44"/>
    <property type="match status" value="1"/>
</dbReference>
<accession>A0A060DAW2</accession>
<reference evidence="4 5" key="1">
    <citation type="journal article" date="2014" name="BMC Genomics">
        <title>Nucleomorph and plastid genome sequences of the chlorarachniophyte Lotharella oceanica: convergent reductive evolution and frequent recombination in nucleomorph-bearing algae.</title>
        <authorList>
            <person name="Tanifuji G."/>
            <person name="Onodera N.T."/>
            <person name="Brown M.W."/>
            <person name="Curtis B.A."/>
            <person name="Roger A.J."/>
            <person name="Ka-Shu Wong G."/>
            <person name="Melkonian M."/>
            <person name="Archibald J.M."/>
        </authorList>
    </citation>
    <scope>NUCLEOTIDE SEQUENCE [LARGE SCALE GENOMIC DNA]</scope>
    <source>
        <strain evidence="4 5">CCMP622</strain>
    </source>
</reference>
<dbReference type="AlphaFoldDB" id="A0A060DAW2"/>
<dbReference type="InterPro" id="IPR053708">
    <property type="entry name" value="Ribosomal_LSU_eL42"/>
</dbReference>
<evidence type="ECO:0000313" key="4">
    <source>
        <dbReference type="EMBL" id="AIB09827.1"/>
    </source>
</evidence>
<dbReference type="Proteomes" id="UP000243670">
    <property type="component" value="Nucleomorph 2"/>
</dbReference>
<proteinExistence type="inferred from homology"/>
<evidence type="ECO:0000256" key="2">
    <source>
        <dbReference type="ARBA" id="ARBA00022980"/>
    </source>
</evidence>
<keyword evidence="4" id="KW-0542">Nucleomorph</keyword>
<protein>
    <submittedName>
        <fullName evidence="4">Ribosomal protein L44</fullName>
    </submittedName>
</protein>
<gene>
    <name evidence="4" type="primary">rpl44</name>
    <name evidence="4" type="ORF">M951_chr2132</name>
</gene>
<dbReference type="Gene3D" id="3.10.450.80">
    <property type="match status" value="1"/>
</dbReference>
<evidence type="ECO:0000313" key="5">
    <source>
        <dbReference type="Proteomes" id="UP000243670"/>
    </source>
</evidence>
<dbReference type="GO" id="GO:1990904">
    <property type="term" value="C:ribonucleoprotein complex"/>
    <property type="evidence" value="ECO:0007669"/>
    <property type="project" value="UniProtKB-KW"/>
</dbReference>
<dbReference type="FunFam" id="3.10.450.80:FF:000001">
    <property type="entry name" value="60S ribosomal protein L44"/>
    <property type="match status" value="1"/>
</dbReference>
<organism evidence="4 5">
    <name type="scientific">Lotharella oceanica</name>
    <dbReference type="NCBI Taxonomy" id="641309"/>
    <lineage>
        <taxon>Eukaryota</taxon>
        <taxon>Sar</taxon>
        <taxon>Rhizaria</taxon>
        <taxon>Cercozoa</taxon>
        <taxon>Chlorarachniophyceae</taxon>
        <taxon>Lotharella</taxon>
    </lineage>
</organism>
<dbReference type="EMBL" id="CP006628">
    <property type="protein sequence ID" value="AIB09827.1"/>
    <property type="molecule type" value="Genomic_DNA"/>
</dbReference>
<dbReference type="InterPro" id="IPR000552">
    <property type="entry name" value="Ribosomal_eL44"/>
</dbReference>
<dbReference type="SUPFAM" id="SSF57829">
    <property type="entry name" value="Zn-binding ribosomal proteins"/>
    <property type="match status" value="1"/>
</dbReference>
<evidence type="ECO:0000256" key="1">
    <source>
        <dbReference type="ARBA" id="ARBA00009364"/>
    </source>
</evidence>
<sequence length="99" mass="11509">MVKLPNKKNSYCKKCKIHTNKKVYEYKSGKPTLNVQGKRRYDRKQKGFGGQTKPIFRKNAKTTKKITIKLLCEKCETYSVKNIGRLKKITIGTRQVKAE</sequence>
<dbReference type="PANTHER" id="PTHR10369">
    <property type="entry name" value="60S RIBOSOMAL PROTEIN L36A/L44"/>
    <property type="match status" value="1"/>
</dbReference>
<geneLocation type="nucleomorph" evidence="4"/>
<dbReference type="GO" id="GO:0003735">
    <property type="term" value="F:structural constituent of ribosome"/>
    <property type="evidence" value="ECO:0007669"/>
    <property type="project" value="InterPro"/>
</dbReference>
<comment type="similarity">
    <text evidence="1">Belongs to the eukaryotic ribosomal protein eL42 family.</text>
</comment>
<dbReference type="InterPro" id="IPR011332">
    <property type="entry name" value="Ribosomal_zn-bd"/>
</dbReference>
<name>A0A060DAW2_9EUKA</name>
<dbReference type="GO" id="GO:0005840">
    <property type="term" value="C:ribosome"/>
    <property type="evidence" value="ECO:0007669"/>
    <property type="project" value="UniProtKB-KW"/>
</dbReference>
<keyword evidence="2 4" id="KW-0689">Ribosomal protein</keyword>